<evidence type="ECO:0000256" key="1">
    <source>
        <dbReference type="SAM" id="MobiDB-lite"/>
    </source>
</evidence>
<dbReference type="EMBL" id="JBJQND010000017">
    <property type="protein sequence ID" value="KAL3842755.1"/>
    <property type="molecule type" value="Genomic_DNA"/>
</dbReference>
<dbReference type="Proteomes" id="UP001634394">
    <property type="component" value="Unassembled WGS sequence"/>
</dbReference>
<evidence type="ECO:0000313" key="3">
    <source>
        <dbReference type="Proteomes" id="UP001634394"/>
    </source>
</evidence>
<evidence type="ECO:0000313" key="2">
    <source>
        <dbReference type="EMBL" id="KAL3842755.1"/>
    </source>
</evidence>
<reference evidence="2 3" key="1">
    <citation type="submission" date="2024-11" db="EMBL/GenBank/DDBJ databases">
        <title>Chromosome-level genome assembly of the freshwater bivalve Anodonta woodiana.</title>
        <authorList>
            <person name="Chen X."/>
        </authorList>
    </citation>
    <scope>NUCLEOTIDE SEQUENCE [LARGE SCALE GENOMIC DNA]</scope>
    <source>
        <strain evidence="2">MN2024</strain>
        <tissue evidence="2">Gills</tissue>
    </source>
</reference>
<gene>
    <name evidence="2" type="ORF">ACJMK2_020741</name>
</gene>
<feature type="non-terminal residue" evidence="2">
    <location>
        <position position="1"/>
    </location>
</feature>
<organism evidence="2 3">
    <name type="scientific">Sinanodonta woodiana</name>
    <name type="common">Chinese pond mussel</name>
    <name type="synonym">Anodonta woodiana</name>
    <dbReference type="NCBI Taxonomy" id="1069815"/>
    <lineage>
        <taxon>Eukaryota</taxon>
        <taxon>Metazoa</taxon>
        <taxon>Spiralia</taxon>
        <taxon>Lophotrochozoa</taxon>
        <taxon>Mollusca</taxon>
        <taxon>Bivalvia</taxon>
        <taxon>Autobranchia</taxon>
        <taxon>Heteroconchia</taxon>
        <taxon>Palaeoheterodonta</taxon>
        <taxon>Unionida</taxon>
        <taxon>Unionoidea</taxon>
        <taxon>Unionidae</taxon>
        <taxon>Unioninae</taxon>
        <taxon>Sinanodonta</taxon>
    </lineage>
</organism>
<protein>
    <submittedName>
        <fullName evidence="2">Uncharacterized protein</fullName>
    </submittedName>
</protein>
<sequence>ECRHYKRSVSCQDEPKASPTYRSSHLNEKRSRHNDKNMNTIAVITICLVTTVVSAQDYRYPGGADELRECPSHFCETAQCGMFATVADYNGARCRCPCFGFGGDSDGNRIANCPASFCYNGQCDEFDSFSYHLNKLCSCQCSGNGGYGGIIQN</sequence>
<comment type="caution">
    <text evidence="2">The sequence shown here is derived from an EMBL/GenBank/DDBJ whole genome shotgun (WGS) entry which is preliminary data.</text>
</comment>
<proteinExistence type="predicted"/>
<name>A0ABD3U2S8_SINWO</name>
<feature type="region of interest" description="Disordered" evidence="1">
    <location>
        <begin position="1"/>
        <end position="32"/>
    </location>
</feature>
<accession>A0ABD3U2S8</accession>
<keyword evidence="3" id="KW-1185">Reference proteome</keyword>
<dbReference type="AlphaFoldDB" id="A0ABD3U2S8"/>